<gene>
    <name evidence="1" type="ORF">COLO4_35195</name>
</gene>
<dbReference type="EMBL" id="AWUE01022504">
    <property type="protein sequence ID" value="OMO57671.1"/>
    <property type="molecule type" value="Genomic_DNA"/>
</dbReference>
<protein>
    <submittedName>
        <fullName evidence="1">Uncharacterized protein</fullName>
    </submittedName>
</protein>
<evidence type="ECO:0000313" key="1">
    <source>
        <dbReference type="EMBL" id="OMO57671.1"/>
    </source>
</evidence>
<name>A0A1R3GHX2_9ROSI</name>
<sequence>MGCQSGVRFLYATSDLLTIVQAVAWKLESSCLSH</sequence>
<accession>A0A1R3GHX2</accession>
<comment type="caution">
    <text evidence="1">The sequence shown here is derived from an EMBL/GenBank/DDBJ whole genome shotgun (WGS) entry which is preliminary data.</text>
</comment>
<keyword evidence="2" id="KW-1185">Reference proteome</keyword>
<dbReference type="AlphaFoldDB" id="A0A1R3GHX2"/>
<evidence type="ECO:0000313" key="2">
    <source>
        <dbReference type="Proteomes" id="UP000187203"/>
    </source>
</evidence>
<organism evidence="1 2">
    <name type="scientific">Corchorus olitorius</name>
    <dbReference type="NCBI Taxonomy" id="93759"/>
    <lineage>
        <taxon>Eukaryota</taxon>
        <taxon>Viridiplantae</taxon>
        <taxon>Streptophyta</taxon>
        <taxon>Embryophyta</taxon>
        <taxon>Tracheophyta</taxon>
        <taxon>Spermatophyta</taxon>
        <taxon>Magnoliopsida</taxon>
        <taxon>eudicotyledons</taxon>
        <taxon>Gunneridae</taxon>
        <taxon>Pentapetalae</taxon>
        <taxon>rosids</taxon>
        <taxon>malvids</taxon>
        <taxon>Malvales</taxon>
        <taxon>Malvaceae</taxon>
        <taxon>Grewioideae</taxon>
        <taxon>Apeibeae</taxon>
        <taxon>Corchorus</taxon>
    </lineage>
</organism>
<dbReference type="Proteomes" id="UP000187203">
    <property type="component" value="Unassembled WGS sequence"/>
</dbReference>
<proteinExistence type="predicted"/>
<reference evidence="2" key="1">
    <citation type="submission" date="2013-09" db="EMBL/GenBank/DDBJ databases">
        <title>Corchorus olitorius genome sequencing.</title>
        <authorList>
            <person name="Alam M."/>
            <person name="Haque M.S."/>
            <person name="Islam M.S."/>
            <person name="Emdad E.M."/>
            <person name="Islam M.M."/>
            <person name="Ahmed B."/>
            <person name="Halim A."/>
            <person name="Hossen Q.M.M."/>
            <person name="Hossain M.Z."/>
            <person name="Ahmed R."/>
            <person name="Khan M.M."/>
            <person name="Islam R."/>
            <person name="Rashid M.M."/>
            <person name="Khan S.A."/>
            <person name="Rahman M.S."/>
            <person name="Alam M."/>
            <person name="Yahiya A.S."/>
            <person name="Khan M.S."/>
            <person name="Azam M.S."/>
            <person name="Haque T."/>
            <person name="Lashkar M.Z.H."/>
            <person name="Akhand A.I."/>
            <person name="Morshed G."/>
            <person name="Roy S."/>
            <person name="Uddin K.S."/>
            <person name="Rabeya T."/>
            <person name="Hossain A.S."/>
            <person name="Chowdhury A."/>
            <person name="Snigdha A.R."/>
            <person name="Mortoza M.S."/>
            <person name="Matin S.A."/>
            <person name="Hoque S.M.E."/>
            <person name="Islam M.K."/>
            <person name="Roy D.K."/>
            <person name="Haider R."/>
            <person name="Moosa M.M."/>
            <person name="Elias S.M."/>
            <person name="Hasan A.M."/>
            <person name="Jahan S."/>
            <person name="Shafiuddin M."/>
            <person name="Mahmood N."/>
            <person name="Shommy N.S."/>
        </authorList>
    </citation>
    <scope>NUCLEOTIDE SEQUENCE [LARGE SCALE GENOMIC DNA]</scope>
    <source>
        <strain evidence="2">cv. O-4</strain>
    </source>
</reference>